<name>A0ABR1ZVY6_9ROSI</name>
<accession>A0ABR1ZVY6</accession>
<protein>
    <submittedName>
        <fullName evidence="1">Uncharacterized protein</fullName>
    </submittedName>
</protein>
<comment type="caution">
    <text evidence="1">The sequence shown here is derived from an EMBL/GenBank/DDBJ whole genome shotgun (WGS) entry which is preliminary data.</text>
</comment>
<reference evidence="1 2" key="1">
    <citation type="journal article" date="2024" name="G3 (Bethesda)">
        <title>Genome assembly of Hibiscus sabdariffa L. provides insights into metabolisms of medicinal natural products.</title>
        <authorList>
            <person name="Kim T."/>
        </authorList>
    </citation>
    <scope>NUCLEOTIDE SEQUENCE [LARGE SCALE GENOMIC DNA]</scope>
    <source>
        <strain evidence="1">TK-2024</strain>
        <tissue evidence="1">Old leaves</tissue>
    </source>
</reference>
<dbReference type="EMBL" id="JBBPBM010001341">
    <property type="protein sequence ID" value="KAK8484888.1"/>
    <property type="molecule type" value="Genomic_DNA"/>
</dbReference>
<dbReference type="Proteomes" id="UP001472677">
    <property type="component" value="Unassembled WGS sequence"/>
</dbReference>
<gene>
    <name evidence="1" type="ORF">V6N12_053088</name>
</gene>
<sequence length="175" mass="19148">MVDLSNNLATLAIDDIKEEMIQIVDDISLCAPPRRSVPTSLWLREDPIDYGRNLSSFSSVIQGKGQGTIKGISLLDSRRVSLNNGALMMGGQSYQNFNNPLQIPSINEVLIDGAPPRMDIQMGLEFEDNPIEHSDGNKRPRTNIVATGVSSSQDSDVTKDNIVLTSLINQAPREP</sequence>
<keyword evidence="2" id="KW-1185">Reference proteome</keyword>
<organism evidence="1 2">
    <name type="scientific">Hibiscus sabdariffa</name>
    <name type="common">roselle</name>
    <dbReference type="NCBI Taxonomy" id="183260"/>
    <lineage>
        <taxon>Eukaryota</taxon>
        <taxon>Viridiplantae</taxon>
        <taxon>Streptophyta</taxon>
        <taxon>Embryophyta</taxon>
        <taxon>Tracheophyta</taxon>
        <taxon>Spermatophyta</taxon>
        <taxon>Magnoliopsida</taxon>
        <taxon>eudicotyledons</taxon>
        <taxon>Gunneridae</taxon>
        <taxon>Pentapetalae</taxon>
        <taxon>rosids</taxon>
        <taxon>malvids</taxon>
        <taxon>Malvales</taxon>
        <taxon>Malvaceae</taxon>
        <taxon>Malvoideae</taxon>
        <taxon>Hibiscus</taxon>
    </lineage>
</organism>
<proteinExistence type="predicted"/>
<evidence type="ECO:0000313" key="1">
    <source>
        <dbReference type="EMBL" id="KAK8484888.1"/>
    </source>
</evidence>
<evidence type="ECO:0000313" key="2">
    <source>
        <dbReference type="Proteomes" id="UP001472677"/>
    </source>
</evidence>